<protein>
    <submittedName>
        <fullName evidence="2">Uncharacterized protein</fullName>
    </submittedName>
</protein>
<evidence type="ECO:0000313" key="2">
    <source>
        <dbReference type="EMBL" id="KAK0479816.1"/>
    </source>
</evidence>
<dbReference type="EMBL" id="JAUEPU010000086">
    <property type="protein sequence ID" value="KAK0479816.1"/>
    <property type="molecule type" value="Genomic_DNA"/>
</dbReference>
<dbReference type="Proteomes" id="UP001175228">
    <property type="component" value="Unassembled WGS sequence"/>
</dbReference>
<sequence length="180" mass="20094">MTTITTNVDKALLGSSASRLSTPAEGPSNIKVTDESLGDYAAHNEDSSDSEDEGYDSKDEWTKSFTFEYMAEHEPFTALPVNYLQLTKLLCPPRGKTGSRVMSHVAPACSAHRVGNISALDFPKTSEDFQYRRLGRGVVHRGAFRDRIGPNNNNGKRYAYLHEREEVSSVVRQELLFLFC</sequence>
<name>A0AA39TCE7_9AGAR</name>
<dbReference type="AlphaFoldDB" id="A0AA39TCE7"/>
<comment type="caution">
    <text evidence="2">The sequence shown here is derived from an EMBL/GenBank/DDBJ whole genome shotgun (WGS) entry which is preliminary data.</text>
</comment>
<reference evidence="2" key="1">
    <citation type="submission" date="2023-06" db="EMBL/GenBank/DDBJ databases">
        <authorList>
            <consortium name="Lawrence Berkeley National Laboratory"/>
            <person name="Ahrendt S."/>
            <person name="Sahu N."/>
            <person name="Indic B."/>
            <person name="Wong-Bajracharya J."/>
            <person name="Merenyi Z."/>
            <person name="Ke H.-M."/>
            <person name="Monk M."/>
            <person name="Kocsube S."/>
            <person name="Drula E."/>
            <person name="Lipzen A."/>
            <person name="Balint B."/>
            <person name="Henrissat B."/>
            <person name="Andreopoulos B."/>
            <person name="Martin F.M."/>
            <person name="Harder C.B."/>
            <person name="Rigling D."/>
            <person name="Ford K.L."/>
            <person name="Foster G.D."/>
            <person name="Pangilinan J."/>
            <person name="Papanicolaou A."/>
            <person name="Barry K."/>
            <person name="LaButti K."/>
            <person name="Viragh M."/>
            <person name="Koriabine M."/>
            <person name="Yan M."/>
            <person name="Riley R."/>
            <person name="Champramary S."/>
            <person name="Plett K.L."/>
            <person name="Tsai I.J."/>
            <person name="Slot J."/>
            <person name="Sipos G."/>
            <person name="Plett J."/>
            <person name="Nagy L.G."/>
            <person name="Grigoriev I.V."/>
        </authorList>
    </citation>
    <scope>NUCLEOTIDE SEQUENCE</scope>
    <source>
        <strain evidence="2">HWK02</strain>
    </source>
</reference>
<accession>A0AA39TCE7</accession>
<keyword evidence="3" id="KW-1185">Reference proteome</keyword>
<gene>
    <name evidence="2" type="ORF">EDD18DRAFT_1113750</name>
</gene>
<organism evidence="2 3">
    <name type="scientific">Armillaria luteobubalina</name>
    <dbReference type="NCBI Taxonomy" id="153913"/>
    <lineage>
        <taxon>Eukaryota</taxon>
        <taxon>Fungi</taxon>
        <taxon>Dikarya</taxon>
        <taxon>Basidiomycota</taxon>
        <taxon>Agaricomycotina</taxon>
        <taxon>Agaricomycetes</taxon>
        <taxon>Agaricomycetidae</taxon>
        <taxon>Agaricales</taxon>
        <taxon>Marasmiineae</taxon>
        <taxon>Physalacriaceae</taxon>
        <taxon>Armillaria</taxon>
    </lineage>
</organism>
<evidence type="ECO:0000256" key="1">
    <source>
        <dbReference type="SAM" id="MobiDB-lite"/>
    </source>
</evidence>
<proteinExistence type="predicted"/>
<feature type="region of interest" description="Disordered" evidence="1">
    <location>
        <begin position="1"/>
        <end position="57"/>
    </location>
</feature>
<evidence type="ECO:0000313" key="3">
    <source>
        <dbReference type="Proteomes" id="UP001175228"/>
    </source>
</evidence>